<dbReference type="Gene3D" id="3.90.180.10">
    <property type="entry name" value="Medium-chain alcohol dehydrogenases, catalytic domain"/>
    <property type="match status" value="1"/>
</dbReference>
<dbReference type="Pfam" id="PF08240">
    <property type="entry name" value="ADH_N"/>
    <property type="match status" value="1"/>
</dbReference>
<dbReference type="PANTHER" id="PTHR43401:SF3">
    <property type="entry name" value="L-GALACTONATE-5-DEHYDROGENASE"/>
    <property type="match status" value="1"/>
</dbReference>
<dbReference type="RefSeq" id="WP_066756468.1">
    <property type="nucleotide sequence ID" value="NZ_JBHUMB010000006.1"/>
</dbReference>
<dbReference type="SUPFAM" id="SSF51735">
    <property type="entry name" value="NAD(P)-binding Rossmann-fold domains"/>
    <property type="match status" value="1"/>
</dbReference>
<comment type="caution">
    <text evidence="4">The sequence shown here is derived from an EMBL/GenBank/DDBJ whole genome shotgun (WGS) entry which is preliminary data.</text>
</comment>
<dbReference type="InterPro" id="IPR013154">
    <property type="entry name" value="ADH-like_N"/>
</dbReference>
<evidence type="ECO:0000259" key="3">
    <source>
        <dbReference type="Pfam" id="PF08240"/>
    </source>
</evidence>
<evidence type="ECO:0000313" key="4">
    <source>
        <dbReference type="EMBL" id="MFD2743144.1"/>
    </source>
</evidence>
<dbReference type="PANTHER" id="PTHR43401">
    <property type="entry name" value="L-THREONINE 3-DEHYDROGENASE"/>
    <property type="match status" value="1"/>
</dbReference>
<dbReference type="InterPro" id="IPR050129">
    <property type="entry name" value="Zn_alcohol_dh"/>
</dbReference>
<evidence type="ECO:0000259" key="2">
    <source>
        <dbReference type="Pfam" id="PF00107"/>
    </source>
</evidence>
<reference evidence="5" key="1">
    <citation type="journal article" date="2019" name="Int. J. Syst. Evol. Microbiol.">
        <title>The Global Catalogue of Microorganisms (GCM) 10K type strain sequencing project: providing services to taxonomists for standard genome sequencing and annotation.</title>
        <authorList>
            <consortium name="The Broad Institute Genomics Platform"/>
            <consortium name="The Broad Institute Genome Sequencing Center for Infectious Disease"/>
            <person name="Wu L."/>
            <person name="Ma J."/>
        </authorList>
    </citation>
    <scope>NUCLEOTIDE SEQUENCE [LARGE SCALE GENOMIC DNA]</scope>
    <source>
        <strain evidence="5">KCTC 42247</strain>
    </source>
</reference>
<keyword evidence="1" id="KW-0560">Oxidoreductase</keyword>
<evidence type="ECO:0000313" key="5">
    <source>
        <dbReference type="Proteomes" id="UP001597418"/>
    </source>
</evidence>
<dbReference type="InterPro" id="IPR036291">
    <property type="entry name" value="NAD(P)-bd_dom_sf"/>
</dbReference>
<dbReference type="EMBL" id="JBHUMB010000006">
    <property type="protein sequence ID" value="MFD2743144.1"/>
    <property type="molecule type" value="Genomic_DNA"/>
</dbReference>
<keyword evidence="5" id="KW-1185">Reference proteome</keyword>
<evidence type="ECO:0000256" key="1">
    <source>
        <dbReference type="ARBA" id="ARBA00023002"/>
    </source>
</evidence>
<accession>A0ABW5UBG6</accession>
<protein>
    <submittedName>
        <fullName evidence="4">Zinc-binding alcohol dehydrogenase family protein</fullName>
    </submittedName>
</protein>
<dbReference type="InterPro" id="IPR013149">
    <property type="entry name" value="ADH-like_C"/>
</dbReference>
<gene>
    <name evidence="4" type="ORF">ACFSQ6_07015</name>
</gene>
<sequence length="341" mass="37697">MKYLICEKPYKLSISEQTIPPLEKGESLLKIKLAGICGTDIHAYEGTQPFFDYPRILGHELSAEYVRGSKANVVAGDHVTVIPYFHCGECIACLHGRTNCCANIRVFGVHIDGGYCEYIAIKDEYIVEGKGLPLDKLVLVEPLAIAAHAIKRAHVTNQDTVLIIGVGPIGAGLLNFAQIAGAQKVIAMDTNTKRLKYAKDNLQVDAIINPKEEDVMAALKNITNGNMPTVVIDATGNHSVLQDAFAYIAHGGRYVMVGIQKNNLTFSHPEFHKREATLMSSRNATLQDFNYVITCLKEDKVNVQNYITHYLPFETVTSDFESLLRADTDVLKAVIEFDRNN</sequence>
<dbReference type="InterPro" id="IPR011032">
    <property type="entry name" value="GroES-like_sf"/>
</dbReference>
<feature type="domain" description="Alcohol dehydrogenase-like N-terminal" evidence="3">
    <location>
        <begin position="24"/>
        <end position="128"/>
    </location>
</feature>
<feature type="domain" description="Alcohol dehydrogenase-like C-terminal" evidence="2">
    <location>
        <begin position="168"/>
        <end position="296"/>
    </location>
</feature>
<name>A0ABW5UBG6_9SPHI</name>
<dbReference type="Pfam" id="PF00107">
    <property type="entry name" value="ADH_zinc_N"/>
    <property type="match status" value="1"/>
</dbReference>
<dbReference type="Gene3D" id="3.40.50.720">
    <property type="entry name" value="NAD(P)-binding Rossmann-like Domain"/>
    <property type="match status" value="1"/>
</dbReference>
<dbReference type="CDD" id="cd08261">
    <property type="entry name" value="Zn_ADH7"/>
    <property type="match status" value="1"/>
</dbReference>
<dbReference type="SUPFAM" id="SSF50129">
    <property type="entry name" value="GroES-like"/>
    <property type="match status" value="1"/>
</dbReference>
<proteinExistence type="predicted"/>
<organism evidence="4 5">
    <name type="scientific">Sphingobacterium populi</name>
    <dbReference type="NCBI Taxonomy" id="1812824"/>
    <lineage>
        <taxon>Bacteria</taxon>
        <taxon>Pseudomonadati</taxon>
        <taxon>Bacteroidota</taxon>
        <taxon>Sphingobacteriia</taxon>
        <taxon>Sphingobacteriales</taxon>
        <taxon>Sphingobacteriaceae</taxon>
        <taxon>Sphingobacterium</taxon>
    </lineage>
</organism>
<dbReference type="Proteomes" id="UP001597418">
    <property type="component" value="Unassembled WGS sequence"/>
</dbReference>